<protein>
    <recommendedName>
        <fullName evidence="6">Methionyl-tRNA formyltransferase</fullName>
    </recommendedName>
</protein>
<evidence type="ECO:0000313" key="4">
    <source>
        <dbReference type="EMBL" id="KIJ98784.1"/>
    </source>
</evidence>
<proteinExistence type="predicted"/>
<evidence type="ECO:0000256" key="1">
    <source>
        <dbReference type="SAM" id="MobiDB-lite"/>
    </source>
</evidence>
<evidence type="ECO:0000259" key="3">
    <source>
        <dbReference type="Pfam" id="PF02911"/>
    </source>
</evidence>
<organism evidence="4 5">
    <name type="scientific">Laccaria amethystina LaAM-08-1</name>
    <dbReference type="NCBI Taxonomy" id="1095629"/>
    <lineage>
        <taxon>Eukaryota</taxon>
        <taxon>Fungi</taxon>
        <taxon>Dikarya</taxon>
        <taxon>Basidiomycota</taxon>
        <taxon>Agaricomycotina</taxon>
        <taxon>Agaricomycetes</taxon>
        <taxon>Agaricomycetidae</taxon>
        <taxon>Agaricales</taxon>
        <taxon>Agaricineae</taxon>
        <taxon>Hydnangiaceae</taxon>
        <taxon>Laccaria</taxon>
    </lineage>
</organism>
<evidence type="ECO:0000313" key="5">
    <source>
        <dbReference type="Proteomes" id="UP000054477"/>
    </source>
</evidence>
<gene>
    <name evidence="4" type="ORF">K443DRAFT_680452</name>
</gene>
<dbReference type="GO" id="GO:0005739">
    <property type="term" value="C:mitochondrion"/>
    <property type="evidence" value="ECO:0007669"/>
    <property type="project" value="TreeGrafter"/>
</dbReference>
<dbReference type="GO" id="GO:0004479">
    <property type="term" value="F:methionyl-tRNA formyltransferase activity"/>
    <property type="evidence" value="ECO:0007669"/>
    <property type="project" value="TreeGrafter"/>
</dbReference>
<dbReference type="PANTHER" id="PTHR11138:SF5">
    <property type="entry name" value="METHIONYL-TRNA FORMYLTRANSFERASE, MITOCHONDRIAL"/>
    <property type="match status" value="1"/>
</dbReference>
<name>A0A0C9WN46_9AGAR</name>
<dbReference type="InterPro" id="IPR036477">
    <property type="entry name" value="Formyl_transf_N_sf"/>
</dbReference>
<evidence type="ECO:0000259" key="2">
    <source>
        <dbReference type="Pfam" id="PF00551"/>
    </source>
</evidence>
<dbReference type="OrthoDB" id="10268103at2759"/>
<dbReference type="Gene3D" id="3.40.50.12230">
    <property type="match status" value="1"/>
</dbReference>
<reference evidence="5" key="2">
    <citation type="submission" date="2015-01" db="EMBL/GenBank/DDBJ databases">
        <title>Evolutionary Origins and Diversification of the Mycorrhizal Mutualists.</title>
        <authorList>
            <consortium name="DOE Joint Genome Institute"/>
            <consortium name="Mycorrhizal Genomics Consortium"/>
            <person name="Kohler A."/>
            <person name="Kuo A."/>
            <person name="Nagy L.G."/>
            <person name="Floudas D."/>
            <person name="Copeland A."/>
            <person name="Barry K.W."/>
            <person name="Cichocki N."/>
            <person name="Veneault-Fourrey C."/>
            <person name="LaButti K."/>
            <person name="Lindquist E.A."/>
            <person name="Lipzen A."/>
            <person name="Lundell T."/>
            <person name="Morin E."/>
            <person name="Murat C."/>
            <person name="Riley R."/>
            <person name="Ohm R."/>
            <person name="Sun H."/>
            <person name="Tunlid A."/>
            <person name="Henrissat B."/>
            <person name="Grigoriev I.V."/>
            <person name="Hibbett D.S."/>
            <person name="Martin F."/>
        </authorList>
    </citation>
    <scope>NUCLEOTIDE SEQUENCE [LARGE SCALE GENOMIC DNA]</scope>
    <source>
        <strain evidence="5">LaAM-08-1</strain>
    </source>
</reference>
<dbReference type="InterPro" id="IPR005793">
    <property type="entry name" value="Formyl_trans_C"/>
</dbReference>
<dbReference type="SUPFAM" id="SSF53328">
    <property type="entry name" value="Formyltransferase"/>
    <property type="match status" value="1"/>
</dbReference>
<dbReference type="AlphaFoldDB" id="A0A0C9WN46"/>
<keyword evidence="5" id="KW-1185">Reference proteome</keyword>
<evidence type="ECO:0008006" key="6">
    <source>
        <dbReference type="Google" id="ProtNLM"/>
    </source>
</evidence>
<dbReference type="Pfam" id="PF02911">
    <property type="entry name" value="Formyl_trans_C"/>
    <property type="match status" value="1"/>
</dbReference>
<dbReference type="STRING" id="1095629.A0A0C9WN46"/>
<accession>A0A0C9WN46</accession>
<dbReference type="EMBL" id="KN838661">
    <property type="protein sequence ID" value="KIJ98784.1"/>
    <property type="molecule type" value="Genomic_DNA"/>
</dbReference>
<feature type="domain" description="Formyl transferase C-terminal" evidence="3">
    <location>
        <begin position="163"/>
        <end position="271"/>
    </location>
</feature>
<sequence length="293" mass="32034">MSQSVSRRRAHPRSFHHQLPPPFSELQVDSPNPDHLLVTASFGRILTTTQLGAFLPTRRLNVHPSLLPAYRGPAPIQHTLLNGEQETGVCIINMLKKKEGIDAGGIWGCTRVPVPKEATFTSLGETLACEGGKLLVSVLRDMRAGKASLLPQPASSTLSHAPKISMADTILNFETMSAESIVQRYRAISHQRPLLTHMPISHKSLQLHNPSVWSPSSSVELIALLAQSGSAVYHKPSKALLVRCSTNSVLSVPRVKQDGKSLLETKEWWNGVCNTPFVVNGVIKLGMTNENNR</sequence>
<feature type="region of interest" description="Disordered" evidence="1">
    <location>
        <begin position="1"/>
        <end position="30"/>
    </location>
</feature>
<dbReference type="HOGENOM" id="CLU_033347_0_3_1"/>
<feature type="compositionally biased region" description="Basic residues" evidence="1">
    <location>
        <begin position="1"/>
        <end position="16"/>
    </location>
</feature>
<reference evidence="4 5" key="1">
    <citation type="submission" date="2014-04" db="EMBL/GenBank/DDBJ databases">
        <authorList>
            <consortium name="DOE Joint Genome Institute"/>
            <person name="Kuo A."/>
            <person name="Kohler A."/>
            <person name="Nagy L.G."/>
            <person name="Floudas D."/>
            <person name="Copeland A."/>
            <person name="Barry K.W."/>
            <person name="Cichocki N."/>
            <person name="Veneault-Fourrey C."/>
            <person name="LaButti K."/>
            <person name="Lindquist E.A."/>
            <person name="Lipzen A."/>
            <person name="Lundell T."/>
            <person name="Morin E."/>
            <person name="Murat C."/>
            <person name="Sun H."/>
            <person name="Tunlid A."/>
            <person name="Henrissat B."/>
            <person name="Grigoriev I.V."/>
            <person name="Hibbett D.S."/>
            <person name="Martin F."/>
            <person name="Nordberg H.P."/>
            <person name="Cantor M.N."/>
            <person name="Hua S.X."/>
        </authorList>
    </citation>
    <scope>NUCLEOTIDE SEQUENCE [LARGE SCALE GENOMIC DNA]</scope>
    <source>
        <strain evidence="4 5">LaAM-08-1</strain>
    </source>
</reference>
<dbReference type="Pfam" id="PF00551">
    <property type="entry name" value="Formyl_trans_N"/>
    <property type="match status" value="1"/>
</dbReference>
<dbReference type="InterPro" id="IPR002376">
    <property type="entry name" value="Formyl_transf_N"/>
</dbReference>
<dbReference type="PANTHER" id="PTHR11138">
    <property type="entry name" value="METHIONYL-TRNA FORMYLTRANSFERASE"/>
    <property type="match status" value="1"/>
</dbReference>
<feature type="domain" description="Formyl transferase N-terminal" evidence="2">
    <location>
        <begin position="30"/>
        <end position="139"/>
    </location>
</feature>
<dbReference type="Proteomes" id="UP000054477">
    <property type="component" value="Unassembled WGS sequence"/>
</dbReference>